<keyword evidence="7" id="KW-1185">Reference proteome</keyword>
<feature type="compositionally biased region" description="Basic and acidic residues" evidence="3">
    <location>
        <begin position="206"/>
        <end position="216"/>
    </location>
</feature>
<feature type="compositionally biased region" description="Basic residues" evidence="3">
    <location>
        <begin position="256"/>
        <end position="282"/>
    </location>
</feature>
<proteinExistence type="predicted"/>
<feature type="region of interest" description="Disordered" evidence="3">
    <location>
        <begin position="177"/>
        <end position="196"/>
    </location>
</feature>
<dbReference type="CDD" id="cd21794">
    <property type="entry name" value="Rad21_Rec8_M_Rec8"/>
    <property type="match status" value="1"/>
</dbReference>
<name>A0ABN8P172_9CNID</name>
<comment type="subcellular location">
    <subcellularLocation>
        <location evidence="1">Nucleus</location>
    </subcellularLocation>
</comment>
<evidence type="ECO:0000313" key="6">
    <source>
        <dbReference type="EMBL" id="CAH3129112.1"/>
    </source>
</evidence>
<gene>
    <name evidence="6" type="ORF">PLOB_00033956</name>
</gene>
<reference evidence="6 7" key="1">
    <citation type="submission" date="2022-05" db="EMBL/GenBank/DDBJ databases">
        <authorList>
            <consortium name="Genoscope - CEA"/>
            <person name="William W."/>
        </authorList>
    </citation>
    <scope>NUCLEOTIDE SEQUENCE [LARGE SCALE GENOMIC DNA]</scope>
</reference>
<feature type="compositionally biased region" description="Basic and acidic residues" evidence="3">
    <location>
        <begin position="528"/>
        <end position="545"/>
    </location>
</feature>
<protein>
    <submittedName>
        <fullName evidence="6">Uncharacterized protein</fullName>
    </submittedName>
</protein>
<feature type="compositionally biased region" description="Basic and acidic residues" evidence="3">
    <location>
        <begin position="479"/>
        <end position="501"/>
    </location>
</feature>
<organism evidence="6 7">
    <name type="scientific">Porites lobata</name>
    <dbReference type="NCBI Taxonomy" id="104759"/>
    <lineage>
        <taxon>Eukaryota</taxon>
        <taxon>Metazoa</taxon>
        <taxon>Cnidaria</taxon>
        <taxon>Anthozoa</taxon>
        <taxon>Hexacorallia</taxon>
        <taxon>Scleractinia</taxon>
        <taxon>Fungiina</taxon>
        <taxon>Poritidae</taxon>
        <taxon>Porites</taxon>
    </lineage>
</organism>
<evidence type="ECO:0000259" key="4">
    <source>
        <dbReference type="Pfam" id="PF04824"/>
    </source>
</evidence>
<feature type="region of interest" description="Disordered" evidence="3">
    <location>
        <begin position="458"/>
        <end position="559"/>
    </location>
</feature>
<evidence type="ECO:0000256" key="2">
    <source>
        <dbReference type="ARBA" id="ARBA00023242"/>
    </source>
</evidence>
<evidence type="ECO:0000259" key="5">
    <source>
        <dbReference type="Pfam" id="PF04825"/>
    </source>
</evidence>
<feature type="compositionally biased region" description="Basic residues" evidence="3">
    <location>
        <begin position="289"/>
        <end position="311"/>
    </location>
</feature>
<feature type="region of interest" description="Disordered" evidence="3">
    <location>
        <begin position="206"/>
        <end position="327"/>
    </location>
</feature>
<feature type="domain" description="Rad21/Rec8-like protein N-terminal" evidence="5">
    <location>
        <begin position="1"/>
        <end position="101"/>
    </location>
</feature>
<feature type="domain" description="Rad21/Rec8-like protein C-terminal eukaryotic" evidence="4">
    <location>
        <begin position="635"/>
        <end position="664"/>
    </location>
</feature>
<dbReference type="PANTHER" id="PTHR12585">
    <property type="entry name" value="SCC1 / RAD21 FAMILY MEMBER"/>
    <property type="match status" value="1"/>
</dbReference>
<dbReference type="PANTHER" id="PTHR12585:SF27">
    <property type="entry name" value="MEIOTIC RECOMBINATION PROTEIN REC8 HOMOLOG"/>
    <property type="match status" value="1"/>
</dbReference>
<evidence type="ECO:0000256" key="3">
    <source>
        <dbReference type="SAM" id="MobiDB-lite"/>
    </source>
</evidence>
<dbReference type="InterPro" id="IPR039781">
    <property type="entry name" value="Rad21/Rec8-like"/>
</dbReference>
<dbReference type="Pfam" id="PF04824">
    <property type="entry name" value="Rad21_Rec8"/>
    <property type="match status" value="1"/>
</dbReference>
<comment type="caution">
    <text evidence="6">The sequence shown here is derived from an EMBL/GenBank/DDBJ whole genome shotgun (WGS) entry which is preliminary data.</text>
</comment>
<feature type="region of interest" description="Disordered" evidence="3">
    <location>
        <begin position="147"/>
        <end position="171"/>
    </location>
</feature>
<dbReference type="InterPro" id="IPR006910">
    <property type="entry name" value="Rad21_Rec8_N"/>
</dbReference>
<keyword evidence="2" id="KW-0539">Nucleus</keyword>
<dbReference type="InterPro" id="IPR006909">
    <property type="entry name" value="Rad21/Rec8_C_eu"/>
</dbReference>
<sequence>MFYSVDILSRKGRLGLIWLAAIYGETKRGMTHREYRKVNICRACRDIVDPVVPFALRLSSTLMFGVVLIYREQTRTVWSEVVNILKNLKTASELRVSSIDLVNPSLREEAITDPLDFSTETFRLDLDVHRIAIFGPGDYFTVNGQRYQSSVSPQPTDGDFSPPSLPRTPVQLESPDFLREGRAPSGSDFEHSPYLARPADIRIPEVDHIRTRRDEPIEIPDEIDITGELPPHDINISHPPSPDQPQPRPDASQRSPRPRSRSPRARSRSPRRRSRSPRRRSRSPQARSKSPRRRSRSPRRRSRSPRRRSRIPPHMSGVEPLDEEPSAARVLMMDERTGELVTPEGKDANFVRTISRLRVPLSEPLAVPQGFVTPGGVVVTTTPSPPKKRRRMAIDNVITLSKEVMKRNVDTGGRETLSERKLDEHYLKSAKDLFMDPTTAALGSQPLLELWKRNAVTTPEEYHSSEPEESGEGSPDLPRSSRGESIELARRIETPSEREIPRAAAEGSGLFERSSVSADFTPDLQDSGLKRDLSLSSEQGKKAELDLEPTAPRGRSSSILHPSIGYLSPILEPPVQEPSDLDEYMDIGDLPTLTEQPEITLLEERTNETLSLVTKALRDTDGPLVFSNLWRQRTPSRKTAATTFFHLLALHKEGVFELKQRDPYRMTNIYILKGVKY</sequence>
<dbReference type="Proteomes" id="UP001159405">
    <property type="component" value="Unassembled WGS sequence"/>
</dbReference>
<dbReference type="EMBL" id="CALNXK010000046">
    <property type="protein sequence ID" value="CAH3129112.1"/>
    <property type="molecule type" value="Genomic_DNA"/>
</dbReference>
<dbReference type="Pfam" id="PF04825">
    <property type="entry name" value="Rad21_Rec8_N"/>
    <property type="match status" value="1"/>
</dbReference>
<accession>A0ABN8P172</accession>
<evidence type="ECO:0000313" key="7">
    <source>
        <dbReference type="Proteomes" id="UP001159405"/>
    </source>
</evidence>
<feature type="compositionally biased region" description="Pro residues" evidence="3">
    <location>
        <begin position="239"/>
        <end position="248"/>
    </location>
</feature>
<evidence type="ECO:0000256" key="1">
    <source>
        <dbReference type="ARBA" id="ARBA00004123"/>
    </source>
</evidence>